<sequence>MKNKMKWTSMTAHWSAIINFIRKYVYPARMIVILLMAGATLPQIADATITDWASTVNLNYDMSNKPVIAHVWKEQNANWLYGGWVCRSDRDENEGACDETKLPPGMLYGVTKIRLRFREQISHAETTLILDGQSGGFCLSTKISGGSVCKYLMQNLSVNIPSKEFAKIPKTGIWKATLALDVISRHTWSKVGAWTADITLTVTDHFAENAAIYFPQFGTATPRVDLNLHRMNASQMSGRANLDMCLYDGGVKARSLQMKIEGSNKSGTGFQVIKSDSADTIDYVVSMNYGGRSIPVTRGVEFSLDNVDKAATRPVVLPGQRQAVRCVPVPLTLTTQPFNIREKRSGEYQGTLTVTMLMGTQTP</sequence>
<dbReference type="EMBL" id="DAAOCX010000001">
    <property type="protein sequence ID" value="HAD2547905.1"/>
    <property type="molecule type" value="Genomic_DNA"/>
</dbReference>
<evidence type="ECO:0000313" key="3">
    <source>
        <dbReference type="EMBL" id="HAD2683403.1"/>
    </source>
</evidence>
<dbReference type="AlphaFoldDB" id="A0A3Z7QFG4"/>
<reference evidence="1" key="1">
    <citation type="journal article" date="2018" name="Genome Biol.">
        <title>SKESA: strategic k-mer extension for scrupulous assemblies.</title>
        <authorList>
            <person name="Souvorov A."/>
            <person name="Agarwala R."/>
            <person name="Lipman D.J."/>
        </authorList>
    </citation>
    <scope>NUCLEOTIDE SEQUENCE</scope>
    <source>
        <strain evidence="1">Salmonella enterica subsp. enterica</strain>
    </source>
</reference>
<proteinExistence type="predicted"/>
<accession>A0A3Z7QFG4</accession>
<evidence type="ECO:0000313" key="2">
    <source>
        <dbReference type="EMBL" id="HAD2649995.1"/>
    </source>
</evidence>
<dbReference type="EMBL" id="DAAOEH010000001">
    <property type="protein sequence ID" value="HAD2683403.1"/>
    <property type="molecule type" value="Genomic_DNA"/>
</dbReference>
<dbReference type="Pfam" id="PF07434">
    <property type="entry name" value="CblD"/>
    <property type="match status" value="1"/>
</dbReference>
<dbReference type="Gene3D" id="2.60.40.2520">
    <property type="entry name" value="CFA/I fimbrial subunit E, adhesin domain"/>
    <property type="match status" value="1"/>
</dbReference>
<dbReference type="EMBL" id="DAAOEA010000001">
    <property type="protein sequence ID" value="HAD2649995.1"/>
    <property type="molecule type" value="Genomic_DNA"/>
</dbReference>
<organism evidence="1">
    <name type="scientific">Salmonella enterica I</name>
    <dbReference type="NCBI Taxonomy" id="59201"/>
    <lineage>
        <taxon>Bacteria</taxon>
        <taxon>Pseudomonadati</taxon>
        <taxon>Pseudomonadota</taxon>
        <taxon>Gammaproteobacteria</taxon>
        <taxon>Enterobacterales</taxon>
        <taxon>Enterobacteriaceae</taxon>
        <taxon>Salmonella</taxon>
    </lineage>
</organism>
<reference evidence="1" key="2">
    <citation type="submission" date="2019-01" db="EMBL/GenBank/DDBJ databases">
        <authorList>
            <consortium name="NCBI Pathogen Detection Project"/>
        </authorList>
    </citation>
    <scope>NUCLEOTIDE SEQUENCE</scope>
    <source>
        <strain evidence="1">Salmonella enterica subsp. enterica</strain>
    </source>
</reference>
<evidence type="ECO:0000313" key="1">
    <source>
        <dbReference type="EMBL" id="HAD2547905.1"/>
    </source>
</evidence>
<dbReference type="InterPro" id="IPR043037">
    <property type="entry name" value="CfaE_adhesin"/>
</dbReference>
<dbReference type="NCBIfam" id="NF011839">
    <property type="entry name" value="PRK15311.1"/>
    <property type="match status" value="1"/>
</dbReference>
<protein>
    <submittedName>
        <fullName evidence="1">Fimbrial protein TcfD</fullName>
    </submittedName>
</protein>
<dbReference type="Gene3D" id="2.60.40.2040">
    <property type="entry name" value="CFA/I fimbrial subunit E, pilin domain"/>
    <property type="match status" value="1"/>
</dbReference>
<dbReference type="RefSeq" id="WP_001539138.1">
    <property type="nucleotide sequence ID" value="NZ_BAABRJ010000002.1"/>
</dbReference>
<gene>
    <name evidence="1" type="primary">tcfD</name>
    <name evidence="1" type="ORF">G1H51_02555</name>
    <name evidence="3" type="ORF">G1H77_02555</name>
    <name evidence="2" type="ORF">G1I19_02555</name>
</gene>
<dbReference type="InterPro" id="IPR010888">
    <property type="entry name" value="CblD"/>
</dbReference>
<name>A0A3Z7QFG4_SALET</name>
<comment type="caution">
    <text evidence="1">The sequence shown here is derived from an EMBL/GenBank/DDBJ whole genome shotgun (WGS) entry which is preliminary data.</text>
</comment>